<evidence type="ECO:0000256" key="7">
    <source>
        <dbReference type="ARBA" id="ARBA00022827"/>
    </source>
</evidence>
<dbReference type="InterPro" id="IPR024932">
    <property type="entry name" value="ApbE"/>
</dbReference>
<evidence type="ECO:0000256" key="3">
    <source>
        <dbReference type="ARBA" id="ARBA00016337"/>
    </source>
</evidence>
<accession>A0A918IBC6</accession>
<keyword evidence="5 11" id="KW-0808">Transferase</keyword>
<dbReference type="Pfam" id="PF02424">
    <property type="entry name" value="ApbE"/>
    <property type="match status" value="2"/>
</dbReference>
<evidence type="ECO:0000256" key="9">
    <source>
        <dbReference type="ARBA" id="ARBA00031306"/>
    </source>
</evidence>
<evidence type="ECO:0000256" key="10">
    <source>
        <dbReference type="ARBA" id="ARBA00048540"/>
    </source>
</evidence>
<gene>
    <name evidence="11" type="ORF">GCM10010260_33880</name>
</gene>
<dbReference type="PANTHER" id="PTHR30040:SF2">
    <property type="entry name" value="FAD:PROTEIN FMN TRANSFERASE"/>
    <property type="match status" value="1"/>
</dbReference>
<dbReference type="InterPro" id="IPR003374">
    <property type="entry name" value="ApbE-like_sf"/>
</dbReference>
<sequence length="267" mass="27638">MADTVAGPAEAPAAVRHAEEVMGTVFSFDVRGGDARAVREALAEAVAGLHRADAVFSTYREDSQVSRLARGELTVAECAPEVAEVLDLAAEADRRSDGWFSPRYRGALDPTGIVKGWAVERAARLLAQVAGVRGVSVNGGGDVQMLGAPEPHRPWRVGVSDPLRPGGLAAVISAAGADELSVATSGTAERGAHIVDPRTGRPAVTDLVSVTVVGPRLTWVDCWATAAFAMGSRAGLEWLETLPGVEALLITAGDEVRCTGGLAARLG</sequence>
<organism evidence="11 12">
    <name type="scientific">Streptomyces filipinensis</name>
    <dbReference type="NCBI Taxonomy" id="66887"/>
    <lineage>
        <taxon>Bacteria</taxon>
        <taxon>Bacillati</taxon>
        <taxon>Actinomycetota</taxon>
        <taxon>Actinomycetes</taxon>
        <taxon>Kitasatosporales</taxon>
        <taxon>Streptomycetaceae</taxon>
        <taxon>Streptomyces</taxon>
    </lineage>
</organism>
<reference evidence="11" key="2">
    <citation type="submission" date="2020-09" db="EMBL/GenBank/DDBJ databases">
        <authorList>
            <person name="Sun Q."/>
            <person name="Ohkuma M."/>
        </authorList>
    </citation>
    <scope>NUCLEOTIDE SEQUENCE</scope>
    <source>
        <strain evidence="11">JCM 4369</strain>
    </source>
</reference>
<evidence type="ECO:0000256" key="4">
    <source>
        <dbReference type="ARBA" id="ARBA00022630"/>
    </source>
</evidence>
<reference evidence="11" key="1">
    <citation type="journal article" date="2014" name="Int. J. Syst. Evol. Microbiol.">
        <title>Complete genome sequence of Corynebacterium casei LMG S-19264T (=DSM 44701T), isolated from a smear-ripened cheese.</title>
        <authorList>
            <consortium name="US DOE Joint Genome Institute (JGI-PGF)"/>
            <person name="Walter F."/>
            <person name="Albersmeier A."/>
            <person name="Kalinowski J."/>
            <person name="Ruckert C."/>
        </authorList>
    </citation>
    <scope>NUCLEOTIDE SEQUENCE</scope>
    <source>
        <strain evidence="11">JCM 4369</strain>
    </source>
</reference>
<evidence type="ECO:0000256" key="5">
    <source>
        <dbReference type="ARBA" id="ARBA00022679"/>
    </source>
</evidence>
<keyword evidence="6" id="KW-0479">Metal-binding</keyword>
<name>A0A918IBC6_9ACTN</name>
<dbReference type="GO" id="GO:0016740">
    <property type="term" value="F:transferase activity"/>
    <property type="evidence" value="ECO:0007669"/>
    <property type="project" value="UniProtKB-KW"/>
</dbReference>
<evidence type="ECO:0000256" key="8">
    <source>
        <dbReference type="ARBA" id="ARBA00022842"/>
    </source>
</evidence>
<comment type="caution">
    <text evidence="11">The sequence shown here is derived from an EMBL/GenBank/DDBJ whole genome shotgun (WGS) entry which is preliminary data.</text>
</comment>
<evidence type="ECO:0000313" key="12">
    <source>
        <dbReference type="Proteomes" id="UP000618795"/>
    </source>
</evidence>
<comment type="catalytic activity">
    <reaction evidence="10">
        <text>L-threonyl-[protein] + FAD = FMN-L-threonyl-[protein] + AMP + H(+)</text>
        <dbReference type="Rhea" id="RHEA:36847"/>
        <dbReference type="Rhea" id="RHEA-COMP:11060"/>
        <dbReference type="Rhea" id="RHEA-COMP:11061"/>
        <dbReference type="ChEBI" id="CHEBI:15378"/>
        <dbReference type="ChEBI" id="CHEBI:30013"/>
        <dbReference type="ChEBI" id="CHEBI:57692"/>
        <dbReference type="ChEBI" id="CHEBI:74257"/>
        <dbReference type="ChEBI" id="CHEBI:456215"/>
        <dbReference type="EC" id="2.7.1.180"/>
    </reaction>
</comment>
<dbReference type="EMBL" id="BMTD01000006">
    <property type="protein sequence ID" value="GGU95620.1"/>
    <property type="molecule type" value="Genomic_DNA"/>
</dbReference>
<keyword evidence="7" id="KW-0274">FAD</keyword>
<dbReference type="GO" id="GO:0046872">
    <property type="term" value="F:metal ion binding"/>
    <property type="evidence" value="ECO:0007669"/>
    <property type="project" value="UniProtKB-KW"/>
</dbReference>
<keyword evidence="12" id="KW-1185">Reference proteome</keyword>
<evidence type="ECO:0000256" key="6">
    <source>
        <dbReference type="ARBA" id="ARBA00022723"/>
    </source>
</evidence>
<evidence type="ECO:0000256" key="1">
    <source>
        <dbReference type="ARBA" id="ARBA00001946"/>
    </source>
</evidence>
<dbReference type="PANTHER" id="PTHR30040">
    <property type="entry name" value="THIAMINE BIOSYNTHESIS LIPOPROTEIN APBE"/>
    <property type="match status" value="1"/>
</dbReference>
<comment type="cofactor">
    <cofactor evidence="1">
        <name>Mg(2+)</name>
        <dbReference type="ChEBI" id="CHEBI:18420"/>
    </cofactor>
</comment>
<dbReference type="Proteomes" id="UP000618795">
    <property type="component" value="Unassembled WGS sequence"/>
</dbReference>
<proteinExistence type="predicted"/>
<protein>
    <recommendedName>
        <fullName evidence="3">FAD:protein FMN transferase</fullName>
        <ecNumber evidence="2">2.7.1.180</ecNumber>
    </recommendedName>
    <alternativeName>
        <fullName evidence="9">Flavin transferase</fullName>
    </alternativeName>
</protein>
<dbReference type="SUPFAM" id="SSF143631">
    <property type="entry name" value="ApbE-like"/>
    <property type="match status" value="1"/>
</dbReference>
<dbReference type="RefSeq" id="WP_229854155.1">
    <property type="nucleotide sequence ID" value="NZ_BMTD01000006.1"/>
</dbReference>
<keyword evidence="8" id="KW-0460">Magnesium</keyword>
<keyword evidence="4" id="KW-0285">Flavoprotein</keyword>
<evidence type="ECO:0000313" key="11">
    <source>
        <dbReference type="EMBL" id="GGU95620.1"/>
    </source>
</evidence>
<dbReference type="EC" id="2.7.1.180" evidence="2"/>
<evidence type="ECO:0000256" key="2">
    <source>
        <dbReference type="ARBA" id="ARBA00011955"/>
    </source>
</evidence>
<dbReference type="AlphaFoldDB" id="A0A918IBC6"/>
<dbReference type="Gene3D" id="3.10.520.10">
    <property type="entry name" value="ApbE-like domains"/>
    <property type="match status" value="2"/>
</dbReference>